<comment type="caution">
    <text evidence="2">The sequence shown here is derived from an EMBL/GenBank/DDBJ whole genome shotgun (WGS) entry which is preliminary data.</text>
</comment>
<evidence type="ECO:0000313" key="2">
    <source>
        <dbReference type="EMBL" id="GBP42076.1"/>
    </source>
</evidence>
<sequence>MKLLKEQSDTGEHIFFKQNQIEIDIDIEMRSALNAHASEKKRNENYPAIHSKLNNSFTEREYIAGAALRWPITLCDGNSMVVRNLAPCPHAIANGDTELTCTASSSTTRELLNTCSVRNKIISYKTDRLKFATLGHRRREASRTQKMGGGRRREGGWEWEVNAPTRFSYPAHRRGVKSHATRQHTARTSYPHYWLFEFITWRLATRIRHYEQSGKLVKIFWESAGMQVNVNIAKKLVACKVGIRAKVLRDNDFECCRATRCDRKMARMTSARVAGVGGRGEESAGRSARGAGGAQGLAGERRPCHFPMKKRRLQQQPKQETSLENFATSSRNES</sequence>
<reference evidence="2 3" key="1">
    <citation type="journal article" date="2019" name="Commun. Biol.">
        <title>The bagworm genome reveals a unique fibroin gene that provides high tensile strength.</title>
        <authorList>
            <person name="Kono N."/>
            <person name="Nakamura H."/>
            <person name="Ohtoshi R."/>
            <person name="Tomita M."/>
            <person name="Numata K."/>
            <person name="Arakawa K."/>
        </authorList>
    </citation>
    <scope>NUCLEOTIDE SEQUENCE [LARGE SCALE GENOMIC DNA]</scope>
</reference>
<accession>A0A4C1VSG5</accession>
<organism evidence="2 3">
    <name type="scientific">Eumeta variegata</name>
    <name type="common">Bagworm moth</name>
    <name type="synonym">Eumeta japonica</name>
    <dbReference type="NCBI Taxonomy" id="151549"/>
    <lineage>
        <taxon>Eukaryota</taxon>
        <taxon>Metazoa</taxon>
        <taxon>Ecdysozoa</taxon>
        <taxon>Arthropoda</taxon>
        <taxon>Hexapoda</taxon>
        <taxon>Insecta</taxon>
        <taxon>Pterygota</taxon>
        <taxon>Neoptera</taxon>
        <taxon>Endopterygota</taxon>
        <taxon>Lepidoptera</taxon>
        <taxon>Glossata</taxon>
        <taxon>Ditrysia</taxon>
        <taxon>Tineoidea</taxon>
        <taxon>Psychidae</taxon>
        <taxon>Oiketicinae</taxon>
        <taxon>Eumeta</taxon>
    </lineage>
</organism>
<evidence type="ECO:0000313" key="3">
    <source>
        <dbReference type="Proteomes" id="UP000299102"/>
    </source>
</evidence>
<dbReference type="AlphaFoldDB" id="A0A4C1VSG5"/>
<feature type="region of interest" description="Disordered" evidence="1">
    <location>
        <begin position="274"/>
        <end position="334"/>
    </location>
</feature>
<evidence type="ECO:0000256" key="1">
    <source>
        <dbReference type="SAM" id="MobiDB-lite"/>
    </source>
</evidence>
<name>A0A4C1VSG5_EUMVA</name>
<protein>
    <submittedName>
        <fullName evidence="2">Uncharacterized protein</fullName>
    </submittedName>
</protein>
<proteinExistence type="predicted"/>
<keyword evidence="3" id="KW-1185">Reference proteome</keyword>
<feature type="compositionally biased region" description="Polar residues" evidence="1">
    <location>
        <begin position="314"/>
        <end position="334"/>
    </location>
</feature>
<dbReference type="EMBL" id="BGZK01000411">
    <property type="protein sequence ID" value="GBP42076.1"/>
    <property type="molecule type" value="Genomic_DNA"/>
</dbReference>
<dbReference type="Proteomes" id="UP000299102">
    <property type="component" value="Unassembled WGS sequence"/>
</dbReference>
<gene>
    <name evidence="2" type="ORF">EVAR_29431_1</name>
</gene>